<feature type="transmembrane region" description="Helical" evidence="3">
    <location>
        <begin position="35"/>
        <end position="55"/>
    </location>
</feature>
<comment type="similarity">
    <text evidence="2">Belongs to the acyltransferase 3 family.</text>
</comment>
<dbReference type="InterPro" id="IPR002656">
    <property type="entry name" value="Acyl_transf_3_dom"/>
</dbReference>
<dbReference type="OrthoDB" id="6623990at2"/>
<dbReference type="AlphaFoldDB" id="A0A6N8CT97"/>
<dbReference type="RefSeq" id="WP_155221282.1">
    <property type="nucleotide sequence ID" value="NZ_WNHB01000035.1"/>
</dbReference>
<sequence length="333" mass="38816">MSKVRDNYFDNAKFILILLVVFGHSITSLKSDTHIISTIYTFIFIFHMPAFILISGYFSKGFNKPGYYKKLIKKTMIPYLVFQVIYSGFYYLTGYEDQFSLDLLSPHWTLWFLISLLSWQLLLPLFSKLGVYGFPIAVLIGILAGYLNEIGSYLSFSRTFAFFPIFYLGYLLKKEHFKILRKPRIKYPSLIVLIVIFSISYFFFPDDIQAWLLNSSSYQSLGVSSWFGGFIRLSLYVLTLVTTFSFLALIPSQHWSFTTLGEKTLYIYLLHGFFIKIVTLLPLYEKIQNIYAYSVLFIGSILLCYILASRPVRTFMRPLVEVRMPKLLKNVLH</sequence>
<dbReference type="EMBL" id="WNHB01000035">
    <property type="protein sequence ID" value="MTT33291.1"/>
    <property type="molecule type" value="Genomic_DNA"/>
</dbReference>
<keyword evidence="3" id="KW-0812">Transmembrane</keyword>
<keyword evidence="3" id="KW-1133">Transmembrane helix</keyword>
<evidence type="ECO:0000256" key="1">
    <source>
        <dbReference type="ARBA" id="ARBA00004370"/>
    </source>
</evidence>
<feature type="transmembrane region" description="Helical" evidence="3">
    <location>
        <begin position="105"/>
        <end position="122"/>
    </location>
</feature>
<keyword evidence="3" id="KW-0472">Membrane</keyword>
<dbReference type="Proteomes" id="UP000440978">
    <property type="component" value="Unassembled WGS sequence"/>
</dbReference>
<evidence type="ECO:0000313" key="5">
    <source>
        <dbReference type="EMBL" id="MTT33291.1"/>
    </source>
</evidence>
<feature type="transmembrane region" description="Helical" evidence="3">
    <location>
        <begin position="12"/>
        <end position="29"/>
    </location>
</feature>
<feature type="domain" description="Acyltransferase 3" evidence="4">
    <location>
        <begin position="7"/>
        <end position="308"/>
    </location>
</feature>
<dbReference type="Pfam" id="PF01757">
    <property type="entry name" value="Acyl_transf_3"/>
    <property type="match status" value="1"/>
</dbReference>
<feature type="transmembrane region" description="Helical" evidence="3">
    <location>
        <begin position="76"/>
        <end position="93"/>
    </location>
</feature>
<evidence type="ECO:0000256" key="2">
    <source>
        <dbReference type="ARBA" id="ARBA00007400"/>
    </source>
</evidence>
<accession>A0A6N8CT97</accession>
<dbReference type="PANTHER" id="PTHR37312:SF1">
    <property type="entry name" value="MEMBRANE-BOUND ACYLTRANSFERASE YKRP-RELATED"/>
    <property type="match status" value="1"/>
</dbReference>
<keyword evidence="6" id="KW-1185">Reference proteome</keyword>
<feature type="transmembrane region" description="Helical" evidence="3">
    <location>
        <begin position="129"/>
        <end position="147"/>
    </location>
</feature>
<evidence type="ECO:0000256" key="3">
    <source>
        <dbReference type="SAM" id="Phobius"/>
    </source>
</evidence>
<feature type="transmembrane region" description="Helical" evidence="3">
    <location>
        <begin position="224"/>
        <end position="250"/>
    </location>
</feature>
<dbReference type="GO" id="GO:0016747">
    <property type="term" value="F:acyltransferase activity, transferring groups other than amino-acyl groups"/>
    <property type="evidence" value="ECO:0007669"/>
    <property type="project" value="InterPro"/>
</dbReference>
<protein>
    <submittedName>
        <fullName evidence="5">Acyltransferase family protein</fullName>
    </submittedName>
</protein>
<keyword evidence="5" id="KW-0808">Transferase</keyword>
<keyword evidence="5" id="KW-0012">Acyltransferase</keyword>
<evidence type="ECO:0000259" key="4">
    <source>
        <dbReference type="Pfam" id="PF01757"/>
    </source>
</evidence>
<feature type="transmembrane region" description="Helical" evidence="3">
    <location>
        <begin position="265"/>
        <end position="284"/>
    </location>
</feature>
<comment type="caution">
    <text evidence="5">The sequence shown here is derived from an EMBL/GenBank/DDBJ whole genome shotgun (WGS) entry which is preliminary data.</text>
</comment>
<gene>
    <name evidence="5" type="ORF">GMB86_14925</name>
</gene>
<organism evidence="5 6">
    <name type="scientific">Terrilactibacillus tamarindi</name>
    <dbReference type="NCBI Taxonomy" id="2599694"/>
    <lineage>
        <taxon>Bacteria</taxon>
        <taxon>Bacillati</taxon>
        <taxon>Bacillota</taxon>
        <taxon>Bacilli</taxon>
        <taxon>Bacillales</taxon>
        <taxon>Bacillaceae</taxon>
        <taxon>Terrilactibacillus</taxon>
    </lineage>
</organism>
<name>A0A6N8CT97_9BACI</name>
<feature type="transmembrane region" description="Helical" evidence="3">
    <location>
        <begin position="185"/>
        <end position="204"/>
    </location>
</feature>
<proteinExistence type="inferred from homology"/>
<feature type="transmembrane region" description="Helical" evidence="3">
    <location>
        <begin position="290"/>
        <end position="308"/>
    </location>
</feature>
<dbReference type="InterPro" id="IPR052734">
    <property type="entry name" value="Nod_factor_acetyltransferase"/>
</dbReference>
<feature type="transmembrane region" description="Helical" evidence="3">
    <location>
        <begin position="153"/>
        <end position="173"/>
    </location>
</feature>
<reference evidence="5 6" key="1">
    <citation type="submission" date="2019-11" db="EMBL/GenBank/DDBJ databases">
        <title>Terrilactibacillus tamarindus sp. nov. BCM23-1 isolated from bark of Tamarindus indica.</title>
        <authorList>
            <person name="Kingkaew E."/>
            <person name="Tanasupawat S."/>
        </authorList>
    </citation>
    <scope>NUCLEOTIDE SEQUENCE [LARGE SCALE GENOMIC DNA]</scope>
    <source>
        <strain evidence="5 6">BCM23-1</strain>
    </source>
</reference>
<dbReference type="PANTHER" id="PTHR37312">
    <property type="entry name" value="MEMBRANE-BOUND ACYLTRANSFERASE YKRP-RELATED"/>
    <property type="match status" value="1"/>
</dbReference>
<evidence type="ECO:0000313" key="6">
    <source>
        <dbReference type="Proteomes" id="UP000440978"/>
    </source>
</evidence>
<comment type="subcellular location">
    <subcellularLocation>
        <location evidence="1">Membrane</location>
    </subcellularLocation>
</comment>